<dbReference type="AlphaFoldDB" id="A0A1H4HT47"/>
<evidence type="ECO:0000313" key="1">
    <source>
        <dbReference type="EMBL" id="SEB24766.1"/>
    </source>
</evidence>
<reference evidence="2" key="1">
    <citation type="submission" date="2016-10" db="EMBL/GenBank/DDBJ databases">
        <authorList>
            <person name="Varghese N."/>
            <person name="Submissions S."/>
        </authorList>
    </citation>
    <scope>NUCLEOTIDE SEQUENCE [LARGE SCALE GENOMIC DNA]</scope>
    <source>
        <strain evidence="2">LMG 24000</strain>
    </source>
</reference>
<organism evidence="1 2">
    <name type="scientific">Paraburkholderia sartisoli</name>
    <dbReference type="NCBI Taxonomy" id="83784"/>
    <lineage>
        <taxon>Bacteria</taxon>
        <taxon>Pseudomonadati</taxon>
        <taxon>Pseudomonadota</taxon>
        <taxon>Betaproteobacteria</taxon>
        <taxon>Burkholderiales</taxon>
        <taxon>Burkholderiaceae</taxon>
        <taxon>Paraburkholderia</taxon>
    </lineage>
</organism>
<sequence>MTTNPVFKSSHGLSALLPSEARMVLARAAQEVRHMKDPLMREVVMEAAIARVRLQYPQFFKE</sequence>
<dbReference type="STRING" id="83784.SAMN05192564_11515"/>
<dbReference type="EMBL" id="FNRQ01000015">
    <property type="protein sequence ID" value="SEB24766.1"/>
    <property type="molecule type" value="Genomic_DNA"/>
</dbReference>
<keyword evidence="2" id="KW-1185">Reference proteome</keyword>
<protein>
    <submittedName>
        <fullName evidence="1">Uncharacterized protein</fullName>
    </submittedName>
</protein>
<gene>
    <name evidence="1" type="ORF">SAMN05192564_11515</name>
</gene>
<dbReference type="RefSeq" id="WP_090538173.1">
    <property type="nucleotide sequence ID" value="NZ_FNRQ01000015.1"/>
</dbReference>
<accession>A0A1H4HT47</accession>
<name>A0A1H4HT47_9BURK</name>
<evidence type="ECO:0000313" key="2">
    <source>
        <dbReference type="Proteomes" id="UP000198638"/>
    </source>
</evidence>
<dbReference type="Proteomes" id="UP000198638">
    <property type="component" value="Unassembled WGS sequence"/>
</dbReference>
<proteinExistence type="predicted"/>